<evidence type="ECO:0000313" key="1">
    <source>
        <dbReference type="EMBL" id="BCI68944.1"/>
    </source>
</evidence>
<gene>
    <name evidence="1" type="ORF">AAJCM20276_35680</name>
</gene>
<sequence>MSQPDHKASTLIVGRFVDPAELAPDAVRALLVCPLPTNGEDGKPLFQAQVIFHDGMMHPLAAPDNNLDVRSYCQRLSALYDWPVHDGLPVSEHYPRGKDEITASPQLNQNERKAMQLIGEKIADQLEASNIPFSQAVDQARDQLAAFVAFSVVEGGLDREAAKEAALEALNATVQKLVK</sequence>
<geneLocation type="plasmid" evidence="1 2">
    <name>pAAJCM20276_1</name>
</geneLocation>
<reference evidence="1 2" key="1">
    <citation type="submission" date="2020-07" db="EMBL/GenBank/DDBJ databases">
        <title>Complete Genome Sequence of an acetic acid bacterium, Acetobacter aceti JCM20276.</title>
        <authorList>
            <person name="Hirose Y."/>
            <person name="Mihara H."/>
        </authorList>
    </citation>
    <scope>NUCLEOTIDE SEQUENCE [LARGE SCALE GENOMIC DNA]</scope>
    <source>
        <strain evidence="1 2">JCM20276</strain>
        <plasmid evidence="1 2">pAAJCM20276_1</plasmid>
    </source>
</reference>
<evidence type="ECO:0000313" key="2">
    <source>
        <dbReference type="Proteomes" id="UP000515220"/>
    </source>
</evidence>
<dbReference type="Proteomes" id="UP000515220">
    <property type="component" value="Plasmid pAAJCM20276_1"/>
</dbReference>
<name>A0A6S6PV82_ACEAC</name>
<protein>
    <submittedName>
        <fullName evidence="1">Uncharacterized protein</fullName>
    </submittedName>
</protein>
<accession>A0A6S6PV82</accession>
<dbReference type="EMBL" id="AP023327">
    <property type="protein sequence ID" value="BCI68944.1"/>
    <property type="molecule type" value="Genomic_DNA"/>
</dbReference>
<proteinExistence type="predicted"/>
<dbReference type="AlphaFoldDB" id="A0A6S6PV82"/>
<dbReference type="RefSeq" id="WP_099349503.1">
    <property type="nucleotide sequence ID" value="NZ_AP023327.1"/>
</dbReference>
<organism evidence="1 2">
    <name type="scientific">Acetobacter aceti</name>
    <dbReference type="NCBI Taxonomy" id="435"/>
    <lineage>
        <taxon>Bacteria</taxon>
        <taxon>Pseudomonadati</taxon>
        <taxon>Pseudomonadota</taxon>
        <taxon>Alphaproteobacteria</taxon>
        <taxon>Acetobacterales</taxon>
        <taxon>Acetobacteraceae</taxon>
        <taxon>Acetobacter</taxon>
        <taxon>Acetobacter subgen. Acetobacter</taxon>
    </lineage>
</organism>
<keyword evidence="1" id="KW-0614">Plasmid</keyword>